<dbReference type="RefSeq" id="WP_346111141.1">
    <property type="nucleotide sequence ID" value="NZ_BAAAMU010000070.1"/>
</dbReference>
<protein>
    <submittedName>
        <fullName evidence="4">PaaX family transcriptional regulator C-terminal domain-containing protein</fullName>
    </submittedName>
</protein>
<organism evidence="4 5">
    <name type="scientific">Nonomuraea maheshkhaliensis</name>
    <dbReference type="NCBI Taxonomy" id="419590"/>
    <lineage>
        <taxon>Bacteria</taxon>
        <taxon>Bacillati</taxon>
        <taxon>Actinomycetota</taxon>
        <taxon>Actinomycetes</taxon>
        <taxon>Streptosporangiales</taxon>
        <taxon>Streptosporangiaceae</taxon>
        <taxon>Nonomuraea</taxon>
    </lineage>
</organism>
<feature type="domain" description="Transcriptional repressor PaaX-like C-terminal" evidence="2">
    <location>
        <begin position="189"/>
        <end position="270"/>
    </location>
</feature>
<dbReference type="InterPro" id="IPR011965">
    <property type="entry name" value="PaaX_trns_reg"/>
</dbReference>
<evidence type="ECO:0000259" key="3">
    <source>
        <dbReference type="Pfam" id="PF20803"/>
    </source>
</evidence>
<dbReference type="InterPro" id="IPR013225">
    <property type="entry name" value="PaaX_C"/>
</dbReference>
<dbReference type="InterPro" id="IPR036390">
    <property type="entry name" value="WH_DNA-bd_sf"/>
</dbReference>
<dbReference type="Proteomes" id="UP001500064">
    <property type="component" value="Unassembled WGS sequence"/>
</dbReference>
<evidence type="ECO:0000313" key="4">
    <source>
        <dbReference type="EMBL" id="GAA1664085.1"/>
    </source>
</evidence>
<feature type="domain" description="Transcriptional repressor PaaX-like central Cas2-like" evidence="3">
    <location>
        <begin position="103"/>
        <end position="185"/>
    </location>
</feature>
<dbReference type="Pfam" id="PF20803">
    <property type="entry name" value="PaaX_M"/>
    <property type="match status" value="1"/>
</dbReference>
<dbReference type="PANTHER" id="PTHR30319:SF1">
    <property type="entry name" value="TRANSCRIPTIONAL REPRESSOR PAAX"/>
    <property type="match status" value="1"/>
</dbReference>
<dbReference type="Pfam" id="PF08223">
    <property type="entry name" value="PaaX_C"/>
    <property type="match status" value="1"/>
</dbReference>
<dbReference type="EMBL" id="BAAAMU010000070">
    <property type="protein sequence ID" value="GAA1664085.1"/>
    <property type="molecule type" value="Genomic_DNA"/>
</dbReference>
<dbReference type="InterPro" id="IPR048846">
    <property type="entry name" value="PaaX-like_central"/>
</dbReference>
<dbReference type="Gene3D" id="1.20.58.1460">
    <property type="match status" value="1"/>
</dbReference>
<reference evidence="5" key="1">
    <citation type="journal article" date="2019" name="Int. J. Syst. Evol. Microbiol.">
        <title>The Global Catalogue of Microorganisms (GCM) 10K type strain sequencing project: providing services to taxonomists for standard genome sequencing and annotation.</title>
        <authorList>
            <consortium name="The Broad Institute Genomics Platform"/>
            <consortium name="The Broad Institute Genome Sequencing Center for Infectious Disease"/>
            <person name="Wu L."/>
            <person name="Ma J."/>
        </authorList>
    </citation>
    <scope>NUCLEOTIDE SEQUENCE [LARGE SCALE GENOMIC DNA]</scope>
    <source>
        <strain evidence="5">JCM 13929</strain>
    </source>
</reference>
<proteinExistence type="predicted"/>
<dbReference type="InterPro" id="IPR036388">
    <property type="entry name" value="WH-like_DNA-bd_sf"/>
</dbReference>
<dbReference type="PANTHER" id="PTHR30319">
    <property type="entry name" value="PHENYLACETIC ACID REGULATOR-RELATED TRANSCRIPTIONAL REPRESSOR"/>
    <property type="match status" value="1"/>
</dbReference>
<name>A0ABP4S1L1_9ACTN</name>
<evidence type="ECO:0000259" key="2">
    <source>
        <dbReference type="Pfam" id="PF08223"/>
    </source>
</evidence>
<evidence type="ECO:0000259" key="1">
    <source>
        <dbReference type="Pfam" id="PF07848"/>
    </source>
</evidence>
<dbReference type="Pfam" id="PF07848">
    <property type="entry name" value="PaaX"/>
    <property type="match status" value="1"/>
</dbReference>
<evidence type="ECO:0000313" key="5">
    <source>
        <dbReference type="Proteomes" id="UP001500064"/>
    </source>
</evidence>
<accession>A0ABP4S1L1</accession>
<comment type="caution">
    <text evidence="4">The sequence shown here is derived from an EMBL/GenBank/DDBJ whole genome shotgun (WGS) entry which is preliminary data.</text>
</comment>
<dbReference type="PIRSF" id="PIRSF020623">
    <property type="entry name" value="PaaX"/>
    <property type="match status" value="1"/>
</dbReference>
<dbReference type="InterPro" id="IPR012906">
    <property type="entry name" value="PaaX-like_N"/>
</dbReference>
<dbReference type="Gene3D" id="3.30.70.2650">
    <property type="match status" value="1"/>
</dbReference>
<keyword evidence="5" id="KW-1185">Reference proteome</keyword>
<gene>
    <name evidence="4" type="ORF">GCM10009733_072300</name>
</gene>
<feature type="domain" description="Transcriptional repressor PaaX-like N-terminal" evidence="1">
    <location>
        <begin position="17"/>
        <end position="84"/>
    </location>
</feature>
<sequence length="295" mass="32571">MTRTEGNDPRQAAARPQPLLLSFLGIYVLGRGVAVYSGSLIEVFARLGVSEEAVRSTLARMAKRGLLARHRRGRKTYFGLTERAEEVLEDGRSRVWETGAVNRAWDGTWTLVGFSLPDSATRHDLRSQLIWAGFGLLQSGLWIAPGTKDVGGVLTALEASDLRVADHVTVLQAKALGPTESADIVRKAFDIDEIAGRYRAFLDRWDTDHPLPGAADDLARQLLLHTDWLQLIRQDPHLPAEHLPPDWPAIRAEQVFHRLARVYEPPAAKLASELISEIVETSGDPGRGRTTVSSH</sequence>
<dbReference type="SUPFAM" id="SSF46785">
    <property type="entry name" value="Winged helix' DNA-binding domain"/>
    <property type="match status" value="1"/>
</dbReference>
<dbReference type="Gene3D" id="1.10.10.10">
    <property type="entry name" value="Winged helix-like DNA-binding domain superfamily/Winged helix DNA-binding domain"/>
    <property type="match status" value="1"/>
</dbReference>